<accession>A0A062V6E9</accession>
<dbReference type="InterPro" id="IPR036521">
    <property type="entry name" value="SRP19-like_sf"/>
</dbReference>
<evidence type="ECO:0000256" key="3">
    <source>
        <dbReference type="ARBA" id="ARBA00023135"/>
    </source>
</evidence>
<dbReference type="NCBIfam" id="NF001973">
    <property type="entry name" value="PRK00754.1"/>
    <property type="match status" value="1"/>
</dbReference>
<evidence type="ECO:0000256" key="4">
    <source>
        <dbReference type="ARBA" id="ARBA00023274"/>
    </source>
</evidence>
<comment type="similarity">
    <text evidence="5">Belongs to the SRP19 family.</text>
</comment>
<comment type="caution">
    <text evidence="6">The sequence shown here is derived from an EMBL/GenBank/DDBJ whole genome shotgun (WGS) entry which is preliminary data.</text>
</comment>
<evidence type="ECO:0000256" key="1">
    <source>
        <dbReference type="ARBA" id="ARBA00004496"/>
    </source>
</evidence>
<keyword evidence="4 5" id="KW-0687">Ribonucleoprotein</keyword>
<organism evidence="6 7">
    <name type="scientific">Candidatus Methanoperedens nitratireducens</name>
    <dbReference type="NCBI Taxonomy" id="1392998"/>
    <lineage>
        <taxon>Archaea</taxon>
        <taxon>Methanobacteriati</taxon>
        <taxon>Methanobacteriota</taxon>
        <taxon>Stenosarchaea group</taxon>
        <taxon>Methanomicrobia</taxon>
        <taxon>Methanosarcinales</taxon>
        <taxon>ANME-2 cluster</taxon>
        <taxon>Candidatus Methanoperedentaceae</taxon>
        <taxon>Candidatus Methanoperedens</taxon>
    </lineage>
</organism>
<dbReference type="AlphaFoldDB" id="A0A062V6E9"/>
<evidence type="ECO:0000313" key="7">
    <source>
        <dbReference type="Proteomes" id="UP000027153"/>
    </source>
</evidence>
<dbReference type="Gene3D" id="3.30.56.30">
    <property type="entry name" value="Signal recognition particle, SRP19-like subunit"/>
    <property type="match status" value="1"/>
</dbReference>
<keyword evidence="3 5" id="KW-0733">Signal recognition particle</keyword>
<comment type="subunit">
    <text evidence="5">Part of the signal recognition particle protein translocation system, which is composed of SRP and FtsY. Archaeal SRP consists of a 7S RNA molecule of 300 nucleotides and two protein subunits: SRP54 and SRP19.</text>
</comment>
<comment type="subcellular location">
    <subcellularLocation>
        <location evidence="1 5">Cytoplasm</location>
    </subcellularLocation>
</comment>
<sequence length="100" mass="11289">MDIMLKDKNKLIIWPVYLDATKSRAEGRILPMKESIKSPTLKEIEKAAAELNLGPVVETDKAYPKSWWTTGGRVLVDKKGPKSITVKQIAQRINKTRGQK</sequence>
<dbReference type="GO" id="GO:0048500">
    <property type="term" value="C:signal recognition particle"/>
    <property type="evidence" value="ECO:0007669"/>
    <property type="project" value="UniProtKB-UniRule"/>
</dbReference>
<evidence type="ECO:0000256" key="5">
    <source>
        <dbReference type="HAMAP-Rule" id="MF_00305"/>
    </source>
</evidence>
<name>A0A062V6E9_9EURY</name>
<dbReference type="InterPro" id="IPR022938">
    <property type="entry name" value="SRP19_arc-type"/>
</dbReference>
<evidence type="ECO:0000256" key="2">
    <source>
        <dbReference type="ARBA" id="ARBA00022490"/>
    </source>
</evidence>
<dbReference type="Proteomes" id="UP000027153">
    <property type="component" value="Unassembled WGS sequence"/>
</dbReference>
<dbReference type="GO" id="GO:0006617">
    <property type="term" value="P:SRP-dependent cotranslational protein targeting to membrane, signal sequence recognition"/>
    <property type="evidence" value="ECO:0007669"/>
    <property type="project" value="TreeGrafter"/>
</dbReference>
<gene>
    <name evidence="5" type="primary">srp19</name>
    <name evidence="6" type="ORF">ANME2D_02086</name>
</gene>
<dbReference type="PANTHER" id="PTHR17453">
    <property type="entry name" value="SIGNAL RECOGNITION PARTICLE 19 KD PROTEIN"/>
    <property type="match status" value="1"/>
</dbReference>
<keyword evidence="5" id="KW-0694">RNA-binding</keyword>
<dbReference type="HAMAP" id="MF_00305">
    <property type="entry name" value="SRP19"/>
    <property type="match status" value="1"/>
</dbReference>
<dbReference type="GO" id="GO:0008312">
    <property type="term" value="F:7S RNA binding"/>
    <property type="evidence" value="ECO:0007669"/>
    <property type="project" value="UniProtKB-UniRule"/>
</dbReference>
<protein>
    <recommendedName>
        <fullName evidence="5">Signal recognition particle 19 kDa protein</fullName>
        <shortName evidence="5">SRP19</shortName>
    </recommendedName>
</protein>
<dbReference type="EMBL" id="JMIY01000005">
    <property type="protein sequence ID" value="KCZ71359.1"/>
    <property type="molecule type" value="Genomic_DNA"/>
</dbReference>
<evidence type="ECO:0000313" key="6">
    <source>
        <dbReference type="EMBL" id="KCZ71359.1"/>
    </source>
</evidence>
<dbReference type="PANTHER" id="PTHR17453:SF0">
    <property type="entry name" value="SIGNAL RECOGNITION PARTICLE 19 KDA PROTEIN"/>
    <property type="match status" value="1"/>
</dbReference>
<comment type="function">
    <text evidence="5">Involved in targeting and insertion of nascent membrane proteins into the cytoplasmic membrane. Binds directly to 7S RNA and mediates binding of the 54 kDa subunit of the SRP.</text>
</comment>
<dbReference type="InterPro" id="IPR002778">
    <property type="entry name" value="Signal_recog_particle_SRP19"/>
</dbReference>
<keyword evidence="2 5" id="KW-0963">Cytoplasm</keyword>
<reference evidence="6 7" key="1">
    <citation type="journal article" date="2013" name="Nature">
        <title>Anaerobic oxidation of methane coupled to nitrate reduction in a novel archaeal lineage.</title>
        <authorList>
            <person name="Haroon M.F."/>
            <person name="Hu S."/>
            <person name="Shi Y."/>
            <person name="Imelfort M."/>
            <person name="Keller J."/>
            <person name="Hugenholtz P."/>
            <person name="Yuan Z."/>
            <person name="Tyson G.W."/>
        </authorList>
    </citation>
    <scope>NUCLEOTIDE SEQUENCE [LARGE SCALE GENOMIC DNA]</scope>
    <source>
        <strain evidence="6 7">ANME-2d</strain>
    </source>
</reference>
<keyword evidence="7" id="KW-1185">Reference proteome</keyword>
<dbReference type="SUPFAM" id="SSF69695">
    <property type="entry name" value="SRP19"/>
    <property type="match status" value="1"/>
</dbReference>
<dbReference type="Pfam" id="PF01922">
    <property type="entry name" value="SRP19"/>
    <property type="match status" value="1"/>
</dbReference>
<proteinExistence type="inferred from homology"/>